<dbReference type="GO" id="GO:0003700">
    <property type="term" value="F:DNA-binding transcription factor activity"/>
    <property type="evidence" value="ECO:0007669"/>
    <property type="project" value="InterPro"/>
</dbReference>
<dbReference type="InterPro" id="IPR000524">
    <property type="entry name" value="Tscrpt_reg_HTH_GntR"/>
</dbReference>
<sequence>MRIVAQQVPWVHRQAGAAMPDAAQFFDRIDRPARLPDGVASAIIDAIETRQLQPGDRLPTEMELARRFGVARTVVREAISLLRYDGIVQSRRGVGAFVADPAQKSTFRISPACFEKRKRIVQLLELRTGVQAGASALAAEMRTEAEMRDIRQTLAEVEAADRLGPAAALEQRVDSELLLYRRIAEASGNEYYVEVTRMIETTIQNNLRSAFLKNAANSEFGPQIMAEHHAVVDALIARDAEAARLATRSRFERAAHRLAARQDFL</sequence>
<dbReference type="Pfam" id="PF00392">
    <property type="entry name" value="GntR"/>
    <property type="match status" value="1"/>
</dbReference>
<organism evidence="5 6">
    <name type="scientific">Pseudooceanicola sediminis</name>
    <dbReference type="NCBI Taxonomy" id="2211117"/>
    <lineage>
        <taxon>Bacteria</taxon>
        <taxon>Pseudomonadati</taxon>
        <taxon>Pseudomonadota</taxon>
        <taxon>Alphaproteobacteria</taxon>
        <taxon>Rhodobacterales</taxon>
        <taxon>Paracoccaceae</taxon>
        <taxon>Pseudooceanicola</taxon>
    </lineage>
</organism>
<dbReference type="EMBL" id="QWJJ01000018">
    <property type="protein sequence ID" value="RII37372.1"/>
    <property type="molecule type" value="Genomic_DNA"/>
</dbReference>
<dbReference type="Proteomes" id="UP000265848">
    <property type="component" value="Unassembled WGS sequence"/>
</dbReference>
<keyword evidence="6" id="KW-1185">Reference proteome</keyword>
<name>A0A399J0H5_9RHOB</name>
<comment type="caution">
    <text evidence="5">The sequence shown here is derived from an EMBL/GenBank/DDBJ whole genome shotgun (WGS) entry which is preliminary data.</text>
</comment>
<evidence type="ECO:0000313" key="6">
    <source>
        <dbReference type="Proteomes" id="UP000265848"/>
    </source>
</evidence>
<dbReference type="Pfam" id="PF07729">
    <property type="entry name" value="FCD"/>
    <property type="match status" value="1"/>
</dbReference>
<dbReference type="InterPro" id="IPR036388">
    <property type="entry name" value="WH-like_DNA-bd_sf"/>
</dbReference>
<evidence type="ECO:0000256" key="3">
    <source>
        <dbReference type="ARBA" id="ARBA00023163"/>
    </source>
</evidence>
<evidence type="ECO:0000256" key="1">
    <source>
        <dbReference type="ARBA" id="ARBA00023015"/>
    </source>
</evidence>
<feature type="domain" description="HTH gntR-type" evidence="4">
    <location>
        <begin position="33"/>
        <end position="101"/>
    </location>
</feature>
<reference evidence="5 6" key="1">
    <citation type="submission" date="2018-08" db="EMBL/GenBank/DDBJ databases">
        <title>Pseudooceanicola sediminis CY03 in the family Rhodobacteracea.</title>
        <authorList>
            <person name="Zhang Y.-J."/>
        </authorList>
    </citation>
    <scope>NUCLEOTIDE SEQUENCE [LARGE SCALE GENOMIC DNA]</scope>
    <source>
        <strain evidence="5 6">CY03</strain>
    </source>
</reference>
<proteinExistence type="predicted"/>
<evidence type="ECO:0000259" key="4">
    <source>
        <dbReference type="PROSITE" id="PS50949"/>
    </source>
</evidence>
<dbReference type="InterPro" id="IPR008920">
    <property type="entry name" value="TF_FadR/GntR_C"/>
</dbReference>
<keyword evidence="2" id="KW-0238">DNA-binding</keyword>
<dbReference type="CDD" id="cd07377">
    <property type="entry name" value="WHTH_GntR"/>
    <property type="match status" value="1"/>
</dbReference>
<dbReference type="PANTHER" id="PTHR43537">
    <property type="entry name" value="TRANSCRIPTIONAL REGULATOR, GNTR FAMILY"/>
    <property type="match status" value="1"/>
</dbReference>
<accession>A0A399J0H5</accession>
<keyword evidence="1" id="KW-0805">Transcription regulation</keyword>
<dbReference type="PROSITE" id="PS50949">
    <property type="entry name" value="HTH_GNTR"/>
    <property type="match status" value="1"/>
</dbReference>
<protein>
    <submittedName>
        <fullName evidence="5">FadR family transcriptional regulator</fullName>
    </submittedName>
</protein>
<keyword evidence="3" id="KW-0804">Transcription</keyword>
<dbReference type="SMART" id="SM00345">
    <property type="entry name" value="HTH_GNTR"/>
    <property type="match status" value="1"/>
</dbReference>
<dbReference type="Gene3D" id="1.10.10.10">
    <property type="entry name" value="Winged helix-like DNA-binding domain superfamily/Winged helix DNA-binding domain"/>
    <property type="match status" value="1"/>
</dbReference>
<dbReference type="SMART" id="SM00895">
    <property type="entry name" value="FCD"/>
    <property type="match status" value="1"/>
</dbReference>
<dbReference type="Gene3D" id="1.20.120.530">
    <property type="entry name" value="GntR ligand-binding domain-like"/>
    <property type="match status" value="1"/>
</dbReference>
<dbReference type="GO" id="GO:0003677">
    <property type="term" value="F:DNA binding"/>
    <property type="evidence" value="ECO:0007669"/>
    <property type="project" value="UniProtKB-KW"/>
</dbReference>
<dbReference type="SUPFAM" id="SSF46785">
    <property type="entry name" value="Winged helix' DNA-binding domain"/>
    <property type="match status" value="1"/>
</dbReference>
<dbReference type="InterPro" id="IPR036390">
    <property type="entry name" value="WH_DNA-bd_sf"/>
</dbReference>
<evidence type="ECO:0000313" key="5">
    <source>
        <dbReference type="EMBL" id="RII37372.1"/>
    </source>
</evidence>
<gene>
    <name evidence="5" type="ORF">DL237_17950</name>
</gene>
<dbReference type="InterPro" id="IPR011711">
    <property type="entry name" value="GntR_C"/>
</dbReference>
<dbReference type="AlphaFoldDB" id="A0A399J0H5"/>
<evidence type="ECO:0000256" key="2">
    <source>
        <dbReference type="ARBA" id="ARBA00023125"/>
    </source>
</evidence>
<dbReference type="PRINTS" id="PR00035">
    <property type="entry name" value="HTHGNTR"/>
</dbReference>
<dbReference type="PANTHER" id="PTHR43537:SF5">
    <property type="entry name" value="UXU OPERON TRANSCRIPTIONAL REGULATOR"/>
    <property type="match status" value="1"/>
</dbReference>
<dbReference type="SUPFAM" id="SSF48008">
    <property type="entry name" value="GntR ligand-binding domain-like"/>
    <property type="match status" value="1"/>
</dbReference>